<evidence type="ECO:0000313" key="11">
    <source>
        <dbReference type="Proteomes" id="UP000887572"/>
    </source>
</evidence>
<feature type="transmembrane region" description="Helical" evidence="9">
    <location>
        <begin position="1013"/>
        <end position="1035"/>
    </location>
</feature>
<protein>
    <submittedName>
        <fullName evidence="12">ABC transporter domain-containing protein</fullName>
    </submittedName>
</protein>
<feature type="domain" description="ABC transporter" evidence="10">
    <location>
        <begin position="379"/>
        <end position="629"/>
    </location>
</feature>
<dbReference type="InterPro" id="IPR003593">
    <property type="entry name" value="AAA+_ATPase"/>
</dbReference>
<feature type="transmembrane region" description="Helical" evidence="9">
    <location>
        <begin position="216"/>
        <end position="240"/>
    </location>
</feature>
<feature type="transmembrane region" description="Helical" evidence="9">
    <location>
        <begin position="269"/>
        <end position="291"/>
    </location>
</feature>
<dbReference type="SMART" id="SM00382">
    <property type="entry name" value="AAA"/>
    <property type="match status" value="2"/>
</dbReference>
<proteinExistence type="inferred from homology"/>
<keyword evidence="8 9" id="KW-0472">Membrane</keyword>
<dbReference type="GO" id="GO:0140359">
    <property type="term" value="F:ABC-type transporter activity"/>
    <property type="evidence" value="ECO:0007669"/>
    <property type="project" value="InterPro"/>
</dbReference>
<dbReference type="InterPro" id="IPR013525">
    <property type="entry name" value="ABC2_TM"/>
</dbReference>
<organism evidence="11 12">
    <name type="scientific">Globodera rostochiensis</name>
    <name type="common">Golden nematode worm</name>
    <name type="synonym">Heterodera rostochiensis</name>
    <dbReference type="NCBI Taxonomy" id="31243"/>
    <lineage>
        <taxon>Eukaryota</taxon>
        <taxon>Metazoa</taxon>
        <taxon>Ecdysozoa</taxon>
        <taxon>Nematoda</taxon>
        <taxon>Chromadorea</taxon>
        <taxon>Rhabditida</taxon>
        <taxon>Tylenchina</taxon>
        <taxon>Tylenchomorpha</taxon>
        <taxon>Tylenchoidea</taxon>
        <taxon>Heteroderidae</taxon>
        <taxon>Heteroderinae</taxon>
        <taxon>Globodera</taxon>
    </lineage>
</organism>
<feature type="transmembrane region" description="Helical" evidence="9">
    <location>
        <begin position="1041"/>
        <end position="1062"/>
    </location>
</feature>
<reference evidence="12" key="1">
    <citation type="submission" date="2022-11" db="UniProtKB">
        <authorList>
            <consortium name="WormBaseParasite"/>
        </authorList>
    </citation>
    <scope>IDENTIFICATION</scope>
</reference>
<evidence type="ECO:0000256" key="9">
    <source>
        <dbReference type="SAM" id="Phobius"/>
    </source>
</evidence>
<evidence type="ECO:0000313" key="12">
    <source>
        <dbReference type="WBParaSite" id="Gr19_v10_g7405.t2"/>
    </source>
</evidence>
<feature type="transmembrane region" description="Helical" evidence="9">
    <location>
        <begin position="137"/>
        <end position="157"/>
    </location>
</feature>
<evidence type="ECO:0000259" key="10">
    <source>
        <dbReference type="PROSITE" id="PS50893"/>
    </source>
</evidence>
<dbReference type="InterPro" id="IPR017871">
    <property type="entry name" value="ABC_transporter-like_CS"/>
</dbReference>
<evidence type="ECO:0000256" key="4">
    <source>
        <dbReference type="ARBA" id="ARBA00022692"/>
    </source>
</evidence>
<keyword evidence="11" id="KW-1185">Reference proteome</keyword>
<evidence type="ECO:0000256" key="7">
    <source>
        <dbReference type="ARBA" id="ARBA00022989"/>
    </source>
</evidence>
<dbReference type="InterPro" id="IPR027417">
    <property type="entry name" value="P-loop_NTPase"/>
</dbReference>
<keyword evidence="5" id="KW-0547">Nucleotide-binding</keyword>
<keyword evidence="4 9" id="KW-0812">Transmembrane</keyword>
<comment type="subcellular location">
    <subcellularLocation>
        <location evidence="1">Membrane</location>
        <topology evidence="1">Multi-pass membrane protein</topology>
    </subcellularLocation>
</comment>
<feature type="transmembrane region" description="Helical" evidence="9">
    <location>
        <begin position="180"/>
        <end position="204"/>
    </location>
</feature>
<dbReference type="CDD" id="cd03263">
    <property type="entry name" value="ABC_subfamily_A"/>
    <property type="match status" value="2"/>
</dbReference>
<feature type="transmembrane region" description="Helical" evidence="9">
    <location>
        <begin position="931"/>
        <end position="955"/>
    </location>
</feature>
<dbReference type="GO" id="GO:0016020">
    <property type="term" value="C:membrane"/>
    <property type="evidence" value="ECO:0007669"/>
    <property type="project" value="UniProtKB-SubCell"/>
</dbReference>
<evidence type="ECO:0000256" key="6">
    <source>
        <dbReference type="ARBA" id="ARBA00022840"/>
    </source>
</evidence>
<dbReference type="PANTHER" id="PTHR19229:SF271">
    <property type="entry name" value="ABC TRANSPORTER CED-7"/>
    <property type="match status" value="1"/>
</dbReference>
<dbReference type="InterPro" id="IPR003439">
    <property type="entry name" value="ABC_transporter-like_ATP-bd"/>
</dbReference>
<dbReference type="GO" id="GO:0016887">
    <property type="term" value="F:ATP hydrolysis activity"/>
    <property type="evidence" value="ECO:0007669"/>
    <property type="project" value="InterPro"/>
</dbReference>
<dbReference type="GO" id="GO:0005319">
    <property type="term" value="F:lipid transporter activity"/>
    <property type="evidence" value="ECO:0007669"/>
    <property type="project" value="TreeGrafter"/>
</dbReference>
<dbReference type="Proteomes" id="UP000887572">
    <property type="component" value="Unplaced"/>
</dbReference>
<dbReference type="Pfam" id="PF12698">
    <property type="entry name" value="ABC2_membrane_3"/>
    <property type="match status" value="1"/>
</dbReference>
<dbReference type="Gene3D" id="3.40.50.300">
    <property type="entry name" value="P-loop containing nucleotide triphosphate hydrolases"/>
    <property type="match status" value="2"/>
</dbReference>
<dbReference type="SUPFAM" id="SSF52540">
    <property type="entry name" value="P-loop containing nucleoside triphosphate hydrolases"/>
    <property type="match status" value="2"/>
</dbReference>
<keyword evidence="3" id="KW-0813">Transport</keyword>
<dbReference type="InterPro" id="IPR026082">
    <property type="entry name" value="ABCA"/>
</dbReference>
<dbReference type="FunFam" id="3.40.50.300:FF:000335">
    <property type="entry name" value="ATP binding cassette subfamily A member 5"/>
    <property type="match status" value="1"/>
</dbReference>
<keyword evidence="6" id="KW-0067">ATP-binding</keyword>
<feature type="transmembrane region" description="Helical" evidence="9">
    <location>
        <begin position="311"/>
        <end position="335"/>
    </location>
</feature>
<dbReference type="GO" id="GO:0005524">
    <property type="term" value="F:ATP binding"/>
    <property type="evidence" value="ECO:0007669"/>
    <property type="project" value="UniProtKB-KW"/>
</dbReference>
<dbReference type="Pfam" id="PF00005">
    <property type="entry name" value="ABC_tran"/>
    <property type="match status" value="2"/>
</dbReference>
<dbReference type="FunFam" id="3.40.50.300:FF:001598">
    <property type="entry name" value="ABC transporter ced-7"/>
    <property type="match status" value="1"/>
</dbReference>
<accession>A0A914I6P4</accession>
<feature type="transmembrane region" description="Helical" evidence="9">
    <location>
        <begin position="975"/>
        <end position="1006"/>
    </location>
</feature>
<feature type="transmembrane region" description="Helical" evidence="9">
    <location>
        <begin position="789"/>
        <end position="809"/>
    </location>
</feature>
<dbReference type="WBParaSite" id="Gr19_v10_g7405.t2">
    <property type="protein sequence ID" value="Gr19_v10_g7405.t2"/>
    <property type="gene ID" value="Gr19_v10_g7405"/>
</dbReference>
<feature type="domain" description="ABC transporter" evidence="10">
    <location>
        <begin position="1181"/>
        <end position="1404"/>
    </location>
</feature>
<evidence type="ECO:0000256" key="3">
    <source>
        <dbReference type="ARBA" id="ARBA00022448"/>
    </source>
</evidence>
<sequence length="1520" mass="171691">MLREYKMILRTNLALLQPADIGIQLRRLVLDLDLDSNYDMCPKFIGGVYFSKIRKQVPELNYVILLPRNKGGADAHEEDVISRIPSEPGYWKRGFLSLQYAIEKAFIELVRGNVSLSNVEVHLSRLPTRPTDNLSQIFTWIFLYQFVIVLLSALFMLKDIALERDSWIMAYMSLMGLNQLGFYVSHFLIATLKMLPFAVTFGALSAIRYLEYTSPSLYICVFILFCVTTLVLALFLGILFKKFTQIGPFLVLGILGVLPMIYPPDINDVSLCILGSLNPLYAVNIAVNLFLRSENRMLKIGWLSMFTKDQCLVGIVFLMLLFDVFFFSLLAFYFAMVRPAKGAFKHHPLFFLRFFGFKTFSMRKAALDDGIDQVDSEIPDNENVEPHFMSSTDESDIIVNKIFKALRGQITVLLGRNGAGKSTTFSVLTGMINYDSGQVLICGDDLKKGLRQCQDNMGFCPQYNPLFDHLTIREHLQFYAGMKSGRLNGPHGKNALGQEIQRVAEEMGIKTLLDMPFHSFRLRESKQARKLSGGQKRKLCVAIALIANSRVVLLDEPSAGMDPEARRELGQMLEKIKHDRTILLTTHYMEEADTLGDRIVIIVNGRLVCNGSPRFLKNRFGMGYVLTVVLNIGSGTSMKSIKAVFDAAIAAIFAVIRKHLPSAYIGNTQNPPEFSVILPSKDKKHYANTFEELEQMKGDQQPIKSFGLSLNTLEQVFLKVNEIADTAVYAADGGRDLVDGPMKLADDLFGLRQQQFLKSSLGLICLWVKQIAAILCRQLLWAFRNPFDSFGSLILLLLAFFVFPATLLVTGKQLNYVERSLSPAAADQYFSIQLEFAESAQYKNSFNKLATRIPYGTTDEKYPLVIGASEHNNHSKIQLVAHFSGVALHSPPMALSFVTNALLGKDFVISPKIAIYDIADKNLEGKLLSGFLKLMAVLLMGCIFSCMPCFFLKSLVDDRSSCFKHQLLLTRLHPFTYWTSITIWHSIVYILFCLGISIPIFVFGLFDQFRLQLFLLLFLFFWSYHPLICCASFLFDKSKSITATSLWIILLNIIGGVISAVLSNWTPFVKHLFIIFYLLPTTGLCVGLVNLIMAPIEADITSILFYNLICMPISGAIFWLLLFCLQSRWMARKWKQLTCQIFHRTLYQRLHSREIVETDEDEDIRKEREFVEQHGIEEFALFVDGLTKYYGTYPAVDGITFGVPREQCFGLLGVNGAGKTTTFDILAGTKFATSGRAAICGKDVSRRPPIGYCPQFDALPMELTGREVLSLVARLNGFSDVSVKVQTILRCIQMDDQADKLIRHNSGGQRRRISLGLALLARSNFIMLDEPTAGIDPSTRRDVWKLIRAIRQQNIAILLTSHSMDECEALCNRIAFMNKGKLIGIGSSQHLKTRYGQNYKLTITVSNPDDRVFKFLQKCVFMMFEGKATMDLPSGNVYEWELPKRDNVRWSKIYRDVQALADKYPVNANLPADSDLPKIVDFSLTQNSLEQVFLHLSRLHEATPSATPSLKRKEWGESKM</sequence>
<dbReference type="PANTHER" id="PTHR19229">
    <property type="entry name" value="ATP-BINDING CASSETTE TRANSPORTER SUBFAMILY A ABCA"/>
    <property type="match status" value="1"/>
</dbReference>
<dbReference type="PROSITE" id="PS50893">
    <property type="entry name" value="ABC_TRANSPORTER_2"/>
    <property type="match status" value="2"/>
</dbReference>
<name>A0A914I6P4_GLORO</name>
<keyword evidence="7 9" id="KW-1133">Transmembrane helix</keyword>
<feature type="transmembrane region" description="Helical" evidence="9">
    <location>
        <begin position="1105"/>
        <end position="1125"/>
    </location>
</feature>
<evidence type="ECO:0000256" key="2">
    <source>
        <dbReference type="ARBA" id="ARBA00008869"/>
    </source>
</evidence>
<evidence type="ECO:0000256" key="1">
    <source>
        <dbReference type="ARBA" id="ARBA00004141"/>
    </source>
</evidence>
<evidence type="ECO:0000256" key="5">
    <source>
        <dbReference type="ARBA" id="ARBA00022741"/>
    </source>
</evidence>
<comment type="similarity">
    <text evidence="2">Belongs to the ABC transporter superfamily. ABCA family.</text>
</comment>
<dbReference type="PROSITE" id="PS00211">
    <property type="entry name" value="ABC_TRANSPORTER_1"/>
    <property type="match status" value="1"/>
</dbReference>
<feature type="transmembrane region" description="Helical" evidence="9">
    <location>
        <begin position="1074"/>
        <end position="1093"/>
    </location>
</feature>
<evidence type="ECO:0000256" key="8">
    <source>
        <dbReference type="ARBA" id="ARBA00023136"/>
    </source>
</evidence>